<evidence type="ECO:0000313" key="6">
    <source>
        <dbReference type="EMBL" id="VAV98382.1"/>
    </source>
</evidence>
<dbReference type="Gene3D" id="3.30.300.30">
    <property type="match status" value="1"/>
</dbReference>
<keyword evidence="4" id="KW-0067">ATP-binding</keyword>
<dbReference type="SUPFAM" id="SSF56801">
    <property type="entry name" value="Acetyl-CoA synthetase-like"/>
    <property type="match status" value="1"/>
</dbReference>
<dbReference type="InterPro" id="IPR042099">
    <property type="entry name" value="ANL_N_sf"/>
</dbReference>
<feature type="domain" description="AMP-dependent synthetase/ligase" evidence="5">
    <location>
        <begin position="40"/>
        <end position="385"/>
    </location>
</feature>
<dbReference type="GO" id="GO:0005524">
    <property type="term" value="F:ATP binding"/>
    <property type="evidence" value="ECO:0007669"/>
    <property type="project" value="UniProtKB-KW"/>
</dbReference>
<dbReference type="Pfam" id="PF00501">
    <property type="entry name" value="AMP-binding"/>
    <property type="match status" value="1"/>
</dbReference>
<dbReference type="NCBIfam" id="NF006134">
    <property type="entry name" value="PRK08279.1"/>
    <property type="match status" value="1"/>
</dbReference>
<organism evidence="6">
    <name type="scientific">hydrothermal vent metagenome</name>
    <dbReference type="NCBI Taxonomy" id="652676"/>
    <lineage>
        <taxon>unclassified sequences</taxon>
        <taxon>metagenomes</taxon>
        <taxon>ecological metagenomes</taxon>
    </lineage>
</organism>
<dbReference type="EC" id="6.2.1.3" evidence="6"/>
<evidence type="ECO:0000259" key="5">
    <source>
        <dbReference type="Pfam" id="PF00501"/>
    </source>
</evidence>
<keyword evidence="3" id="KW-0547">Nucleotide-binding</keyword>
<evidence type="ECO:0000256" key="2">
    <source>
        <dbReference type="ARBA" id="ARBA00022598"/>
    </source>
</evidence>
<evidence type="ECO:0000256" key="1">
    <source>
        <dbReference type="ARBA" id="ARBA00006432"/>
    </source>
</evidence>
<dbReference type="EMBL" id="UOEE01000262">
    <property type="protein sequence ID" value="VAV98382.1"/>
    <property type="molecule type" value="Genomic_DNA"/>
</dbReference>
<dbReference type="PANTHER" id="PTHR43107">
    <property type="entry name" value="LONG-CHAIN FATTY ACID TRANSPORT PROTEIN"/>
    <property type="match status" value="1"/>
</dbReference>
<name>A0A3B0S3J9_9ZZZZ</name>
<dbReference type="GO" id="GO:0005886">
    <property type="term" value="C:plasma membrane"/>
    <property type="evidence" value="ECO:0007669"/>
    <property type="project" value="TreeGrafter"/>
</dbReference>
<dbReference type="InterPro" id="IPR000873">
    <property type="entry name" value="AMP-dep_synth/lig_dom"/>
</dbReference>
<proteinExistence type="inferred from homology"/>
<dbReference type="GO" id="GO:0044539">
    <property type="term" value="P:long-chain fatty acid import into cell"/>
    <property type="evidence" value="ECO:0007669"/>
    <property type="project" value="TreeGrafter"/>
</dbReference>
<sequence length="597" mass="65506">MNPFASLTREIRYVRTMLATLNQLSRIDPSSEFLLADELEELVDRYGSNAAFIAGETNWSYTEFDQYANQVAHWALSIGLVPGDTVALFSCNRLEYVAIWFGLSKIGMQAALVNDLLTGKGLAHCLQVADAKMILTEPGLRDAAIAANAFLPDALPIWSFDGSHKNSHDFDAAIKCAANVRPDRTLRAGIKARDILLKMFTSGTTGMPKSVKVSHVRAQRYMHSFSAALAAGETDKMLMVLPMYHATGGLCGVGTALTVGAAVIVEKRFSARNFWQIATAKGATLFTYVGEVCRFLTNTDPGPADRSHHIRGMLGNGLRPEVWTQFQQRFGVQTIAEFYGATEGNVGLMNADGQIGAMGRIPWYVKKAFNLELVAHDFETGNVVRADDGCCIRVKAGETGEAIGRIDSDDPRFLFEGYGSAKDTQQKILQDVFRPGDRYFRTGDLMRRDAKAYYYFVDRIGDTFRWMAQNVATGEVASVLSGFGGVQSANVYGVKIPGCDGRAGMAALGITGRFDGAALFAWLQQQLPIYARPVFVRLVETANTTGTFKFKKTELVKDGFSPKIISDPLFVLDTAQSAYVRLTKKRHQDILAGSVRF</sequence>
<comment type="similarity">
    <text evidence="1">Belongs to the ATP-dependent AMP-binding enzyme family.</text>
</comment>
<gene>
    <name evidence="6" type="ORF">MNBD_ALPHA06-2012</name>
</gene>
<accession>A0A3B0S3J9</accession>
<dbReference type="PANTHER" id="PTHR43107:SF15">
    <property type="entry name" value="FATTY ACID TRANSPORT PROTEIN 3, ISOFORM A"/>
    <property type="match status" value="1"/>
</dbReference>
<evidence type="ECO:0000256" key="3">
    <source>
        <dbReference type="ARBA" id="ARBA00022741"/>
    </source>
</evidence>
<keyword evidence="2 6" id="KW-0436">Ligase</keyword>
<dbReference type="GO" id="GO:0004467">
    <property type="term" value="F:long-chain fatty acid-CoA ligase activity"/>
    <property type="evidence" value="ECO:0007669"/>
    <property type="project" value="UniProtKB-EC"/>
</dbReference>
<evidence type="ECO:0000256" key="4">
    <source>
        <dbReference type="ARBA" id="ARBA00022840"/>
    </source>
</evidence>
<dbReference type="InterPro" id="IPR045851">
    <property type="entry name" value="AMP-bd_C_sf"/>
</dbReference>
<reference evidence="6" key="1">
    <citation type="submission" date="2018-06" db="EMBL/GenBank/DDBJ databases">
        <authorList>
            <person name="Zhirakovskaya E."/>
        </authorList>
    </citation>
    <scope>NUCLEOTIDE SEQUENCE</scope>
</reference>
<dbReference type="Gene3D" id="3.40.50.12780">
    <property type="entry name" value="N-terminal domain of ligase-like"/>
    <property type="match status" value="1"/>
</dbReference>
<dbReference type="GO" id="GO:0005324">
    <property type="term" value="F:long-chain fatty acid transmembrane transporter activity"/>
    <property type="evidence" value="ECO:0007669"/>
    <property type="project" value="TreeGrafter"/>
</dbReference>
<protein>
    <submittedName>
        <fullName evidence="6">Long-chain-fatty-acid--CoA ligase</fullName>
        <ecNumber evidence="6">6.2.1.3</ecNumber>
    </submittedName>
</protein>
<dbReference type="AlphaFoldDB" id="A0A3B0S3J9"/>